<dbReference type="InterPro" id="IPR044398">
    <property type="entry name" value="Globin-sensor_dom"/>
</dbReference>
<dbReference type="RefSeq" id="WP_272740531.1">
    <property type="nucleotide sequence ID" value="NZ_JAQQKW010000003.1"/>
</dbReference>
<protein>
    <submittedName>
        <fullName evidence="5">Globin-coupled sensor protein</fullName>
    </submittedName>
</protein>
<keyword evidence="6" id="KW-1185">Reference proteome</keyword>
<dbReference type="PANTHER" id="PTHR32089:SF112">
    <property type="entry name" value="LYSOZYME-LIKE PROTEIN-RELATED"/>
    <property type="match status" value="1"/>
</dbReference>
<evidence type="ECO:0000313" key="5">
    <source>
        <dbReference type="EMBL" id="MDC7693798.1"/>
    </source>
</evidence>
<dbReference type="PRINTS" id="PR00260">
    <property type="entry name" value="CHEMTRNSDUCR"/>
</dbReference>
<evidence type="ECO:0000313" key="6">
    <source>
        <dbReference type="Proteomes" id="UP001216595"/>
    </source>
</evidence>
<evidence type="ECO:0000256" key="1">
    <source>
        <dbReference type="ARBA" id="ARBA00023224"/>
    </source>
</evidence>
<reference evidence="5 6" key="1">
    <citation type="submission" date="2023-01" db="EMBL/GenBank/DDBJ databases">
        <title>Novel species of the genus Asticcacaulis isolated from rivers.</title>
        <authorList>
            <person name="Lu H."/>
        </authorList>
    </citation>
    <scope>NUCLEOTIDE SEQUENCE [LARGE SCALE GENOMIC DNA]</scope>
    <source>
        <strain evidence="5 6">DXS10W</strain>
    </source>
</reference>
<dbReference type="PANTHER" id="PTHR32089">
    <property type="entry name" value="METHYL-ACCEPTING CHEMOTAXIS PROTEIN MCPB"/>
    <property type="match status" value="1"/>
</dbReference>
<dbReference type="Gene3D" id="1.10.490.10">
    <property type="entry name" value="Globins"/>
    <property type="match status" value="1"/>
</dbReference>
<dbReference type="SMART" id="SM00283">
    <property type="entry name" value="MA"/>
    <property type="match status" value="1"/>
</dbReference>
<dbReference type="InterPro" id="IPR039379">
    <property type="entry name" value="Protoglobin_sensor_dom"/>
</dbReference>
<accession>A0ABT5IC83</accession>
<dbReference type="PROSITE" id="PS50111">
    <property type="entry name" value="CHEMOTAXIS_TRANSDUC_2"/>
    <property type="match status" value="1"/>
</dbReference>
<dbReference type="CDD" id="cd01068">
    <property type="entry name" value="globin_sensor"/>
    <property type="match status" value="1"/>
</dbReference>
<dbReference type="Pfam" id="PF00015">
    <property type="entry name" value="MCPsignal"/>
    <property type="match status" value="1"/>
</dbReference>
<name>A0ABT5IC83_9CAUL</name>
<dbReference type="SUPFAM" id="SSF46458">
    <property type="entry name" value="Globin-like"/>
    <property type="match status" value="1"/>
</dbReference>
<dbReference type="InterPro" id="IPR009050">
    <property type="entry name" value="Globin-like_sf"/>
</dbReference>
<gene>
    <name evidence="5" type="ORF">PQU94_05820</name>
</gene>
<evidence type="ECO:0000259" key="4">
    <source>
        <dbReference type="PROSITE" id="PS50111"/>
    </source>
</evidence>
<proteinExistence type="inferred from homology"/>
<dbReference type="EMBL" id="JAQQKW010000003">
    <property type="protein sequence ID" value="MDC7693798.1"/>
    <property type="molecule type" value="Genomic_DNA"/>
</dbReference>
<feature type="domain" description="Methyl-accepting transducer" evidence="4">
    <location>
        <begin position="201"/>
        <end position="437"/>
    </location>
</feature>
<dbReference type="InterPro" id="IPR012292">
    <property type="entry name" value="Globin/Proto"/>
</dbReference>
<sequence>MTDLQPGIETRFQSNLQIDLNQRLEFAQITPADRAALRALWPLIAPQLPDILRRFYAHLFQYPHLKAMAGDRQAALEGAQFRHWERIFSGAFDEAYLCETQKIGRAHERIGLEPRWYIGAYRFVLNELTGLILVRSRFAPKKAQAQIEAVNKAILLDLDLAISTYQTVLLEERRRQAEQTETAIGTFQSAAFGILNKLRQSGSGLSDAAEDMASVVTGASDHARGIATASRDTADSVSSVAAAAEELSKSINEVSSQIANAAASISDTVRLMDASRSDINNLLDSARQVGEVVNLIQTIASQTNLLALNATIEAARAGEAGRGFAVVATEVKQLATQTSRATDNITRQINEIQGATRNAVSAIERISASMSEVEQIATAIAATAEQQGAATQEIARSVMRTSSGAQALSENVARVTQAIDHTAGTSTVVGSAAASLNSDAAQLSQQVQTFFDTLRQHAVTTRKSA</sequence>
<comment type="similarity">
    <text evidence="2">Belongs to the methyl-accepting chemotaxis (MCP) protein family.</text>
</comment>
<organism evidence="5 6">
    <name type="scientific">Asticcacaulis currens</name>
    <dbReference type="NCBI Taxonomy" id="2984210"/>
    <lineage>
        <taxon>Bacteria</taxon>
        <taxon>Pseudomonadati</taxon>
        <taxon>Pseudomonadota</taxon>
        <taxon>Alphaproteobacteria</taxon>
        <taxon>Caulobacterales</taxon>
        <taxon>Caulobacteraceae</taxon>
        <taxon>Asticcacaulis</taxon>
    </lineage>
</organism>
<dbReference type="InterPro" id="IPR004090">
    <property type="entry name" value="Chemotax_Me-accpt_rcpt"/>
</dbReference>
<evidence type="ECO:0000256" key="2">
    <source>
        <dbReference type="ARBA" id="ARBA00029447"/>
    </source>
</evidence>
<dbReference type="InterPro" id="IPR004089">
    <property type="entry name" value="MCPsignal_dom"/>
</dbReference>
<dbReference type="Proteomes" id="UP001216595">
    <property type="component" value="Unassembled WGS sequence"/>
</dbReference>
<dbReference type="SUPFAM" id="SSF58104">
    <property type="entry name" value="Methyl-accepting chemotaxis protein (MCP) signaling domain"/>
    <property type="match status" value="1"/>
</dbReference>
<evidence type="ECO:0000256" key="3">
    <source>
        <dbReference type="PROSITE-ProRule" id="PRU00284"/>
    </source>
</evidence>
<keyword evidence="1 3" id="KW-0807">Transducer</keyword>
<comment type="caution">
    <text evidence="5">The sequence shown here is derived from an EMBL/GenBank/DDBJ whole genome shotgun (WGS) entry which is preliminary data.</text>
</comment>
<dbReference type="Pfam" id="PF11563">
    <property type="entry name" value="Protoglobin"/>
    <property type="match status" value="1"/>
</dbReference>
<dbReference type="Gene3D" id="1.10.287.950">
    <property type="entry name" value="Methyl-accepting chemotaxis protein"/>
    <property type="match status" value="1"/>
</dbReference>